<evidence type="ECO:0000313" key="3">
    <source>
        <dbReference type="EMBL" id="XDV67052.1"/>
    </source>
</evidence>
<keyword evidence="2" id="KW-1133">Transmembrane helix</keyword>
<evidence type="ECO:0008006" key="4">
    <source>
        <dbReference type="Google" id="ProtNLM"/>
    </source>
</evidence>
<protein>
    <recommendedName>
        <fullName evidence="4">TIGR04222 domain-containing membrane protein</fullName>
    </recommendedName>
</protein>
<feature type="region of interest" description="Disordered" evidence="1">
    <location>
        <begin position="288"/>
        <end position="309"/>
    </location>
</feature>
<gene>
    <name evidence="3" type="ORF">AB5J51_31070</name>
</gene>
<dbReference type="EMBL" id="CP165727">
    <property type="protein sequence ID" value="XDV67052.1"/>
    <property type="molecule type" value="Genomic_DNA"/>
</dbReference>
<keyword evidence="2" id="KW-0812">Transmembrane</keyword>
<feature type="transmembrane region" description="Helical" evidence="2">
    <location>
        <begin position="6"/>
        <end position="23"/>
    </location>
</feature>
<accession>A0AB39YAP6</accession>
<reference evidence="3" key="1">
    <citation type="submission" date="2024-08" db="EMBL/GenBank/DDBJ databases">
        <authorList>
            <person name="Yu S.T."/>
        </authorList>
    </citation>
    <scope>NUCLEOTIDE SEQUENCE</scope>
    <source>
        <strain evidence="3">R33</strain>
    </source>
</reference>
<evidence type="ECO:0000256" key="1">
    <source>
        <dbReference type="SAM" id="MobiDB-lite"/>
    </source>
</evidence>
<proteinExistence type="predicted"/>
<name>A0AB39YAP6_9ACTN</name>
<dbReference type="RefSeq" id="WP_369779145.1">
    <property type="nucleotide sequence ID" value="NZ_CP165727.1"/>
</dbReference>
<evidence type="ECO:0000256" key="2">
    <source>
        <dbReference type="SAM" id="Phobius"/>
    </source>
</evidence>
<feature type="transmembrane region" description="Helical" evidence="2">
    <location>
        <begin position="183"/>
        <end position="202"/>
    </location>
</feature>
<sequence length="309" mass="34168">MLRLVLALWASVMTVAVYGPIALRWRRRTLIRREIHRLVAALDLEPYHAALLRDEATVAAAAELVLDGYLRIDGDGAAFLTEEGRDPARTPAHPLPAALLEAVRRHDPEPVSIGWIDWSDEEYRLRRGAYRSGRDALLPELPRMPDGEGNQLLACCACLGVVFVMMSWSMVGVLLLTERPHGAREWACAVVAGLGLVALALAERAGREVRARTECGDPLGDLVRAEPHPAFAALDEQQRCHVLRSIGDHYRWRGADAVVHEAEDDGEGDDEDDDEWLDDKVWWEDAYEYRAADEDEAGPEGDAAPPSSG</sequence>
<feature type="transmembrane region" description="Helical" evidence="2">
    <location>
        <begin position="152"/>
        <end position="177"/>
    </location>
</feature>
<keyword evidence="2" id="KW-0472">Membrane</keyword>
<organism evidence="3">
    <name type="scientific">Streptomyces sp. R33</name>
    <dbReference type="NCBI Taxonomy" id="3238629"/>
    <lineage>
        <taxon>Bacteria</taxon>
        <taxon>Bacillati</taxon>
        <taxon>Actinomycetota</taxon>
        <taxon>Actinomycetes</taxon>
        <taxon>Kitasatosporales</taxon>
        <taxon>Streptomycetaceae</taxon>
        <taxon>Streptomyces</taxon>
    </lineage>
</organism>
<dbReference type="AlphaFoldDB" id="A0AB39YAP6"/>